<evidence type="ECO:0000256" key="2">
    <source>
        <dbReference type="RuleBase" id="RU363116"/>
    </source>
</evidence>
<reference evidence="3" key="1">
    <citation type="submission" date="2021-01" db="EMBL/GenBank/DDBJ databases">
        <authorList>
            <person name="Corre E."/>
            <person name="Pelletier E."/>
            <person name="Niang G."/>
            <person name="Scheremetjew M."/>
            <person name="Finn R."/>
            <person name="Kale V."/>
            <person name="Holt S."/>
            <person name="Cochrane G."/>
            <person name="Meng A."/>
            <person name="Brown T."/>
            <person name="Cohen L."/>
        </authorList>
    </citation>
    <scope>NUCLEOTIDE SEQUENCE</scope>
    <source>
        <strain evidence="3">GSO104</strain>
    </source>
</reference>
<evidence type="ECO:0000313" key="3">
    <source>
        <dbReference type="EMBL" id="CAE4614769.1"/>
    </source>
</evidence>
<evidence type="ECO:0000256" key="1">
    <source>
        <dbReference type="ARBA" id="ARBA00005350"/>
    </source>
</evidence>
<organism evidence="3">
    <name type="scientific">Ditylum brightwellii</name>
    <dbReference type="NCBI Taxonomy" id="49249"/>
    <lineage>
        <taxon>Eukaryota</taxon>
        <taxon>Sar</taxon>
        <taxon>Stramenopiles</taxon>
        <taxon>Ochrophyta</taxon>
        <taxon>Bacillariophyta</taxon>
        <taxon>Mediophyceae</taxon>
        <taxon>Lithodesmiophycidae</taxon>
        <taxon>Lithodesmiales</taxon>
        <taxon>Lithodesmiaceae</taxon>
        <taxon>Ditylum</taxon>
    </lineage>
</organism>
<dbReference type="GO" id="GO:0017128">
    <property type="term" value="F:phospholipid scramblase activity"/>
    <property type="evidence" value="ECO:0007669"/>
    <property type="project" value="InterPro"/>
</dbReference>
<dbReference type="Pfam" id="PF03803">
    <property type="entry name" value="Scramblase"/>
    <property type="match status" value="1"/>
</dbReference>
<comment type="similarity">
    <text evidence="1 2">Belongs to the phospholipid scramblase family.</text>
</comment>
<proteinExistence type="inferred from homology"/>
<dbReference type="InterPro" id="IPR005552">
    <property type="entry name" value="Scramblase"/>
</dbReference>
<name>A0A7S4RKK4_9STRA</name>
<protein>
    <recommendedName>
        <fullName evidence="2">Phospholipid scramblase</fullName>
    </recommendedName>
</protein>
<sequence>MSRYIKSSAESKLLEAVEPLTIDRLNEKEELILAQSTSQCCRCCCLQKSINWVLSEQDNFEPGTNPFDSPNNGWIHEESSLLGRWCSWIMPGCRAVKYVQHAGAPPEALKGENDDWCTVQRNVYTERLTEADRGASIVGTHEKECTCGYCFKFGDITFPVCNCFPLPYLETKDAKGVNVGKTVYICDMCCFVPKFDVFDASGKKKFRLRPDTCVCGMCVRFRCSRGGKGKCCRVPFLVRDPHTHQPLITAGNEKHAVIDTLWSGWKNECCSQKNAYHLAFPSGLSAEEKLLLTGSGLLIDLTMFEQQQDDN</sequence>
<gene>
    <name evidence="3" type="ORF">DBRI00130_LOCUS18871</name>
</gene>
<accession>A0A7S4RKK4</accession>
<dbReference type="EMBL" id="HBNS01023910">
    <property type="protein sequence ID" value="CAE4614769.1"/>
    <property type="molecule type" value="Transcribed_RNA"/>
</dbReference>
<dbReference type="AlphaFoldDB" id="A0A7S4RKK4"/>